<comment type="caution">
    <text evidence="1">The sequence shown here is derived from an EMBL/GenBank/DDBJ whole genome shotgun (WGS) entry which is preliminary data.</text>
</comment>
<dbReference type="EMBL" id="JABFTP020000062">
    <property type="protein sequence ID" value="KAL3272373.1"/>
    <property type="molecule type" value="Genomic_DNA"/>
</dbReference>
<organism evidence="1 2">
    <name type="scientific">Cryptolaemus montrouzieri</name>
    <dbReference type="NCBI Taxonomy" id="559131"/>
    <lineage>
        <taxon>Eukaryota</taxon>
        <taxon>Metazoa</taxon>
        <taxon>Ecdysozoa</taxon>
        <taxon>Arthropoda</taxon>
        <taxon>Hexapoda</taxon>
        <taxon>Insecta</taxon>
        <taxon>Pterygota</taxon>
        <taxon>Neoptera</taxon>
        <taxon>Endopterygota</taxon>
        <taxon>Coleoptera</taxon>
        <taxon>Polyphaga</taxon>
        <taxon>Cucujiformia</taxon>
        <taxon>Coccinelloidea</taxon>
        <taxon>Coccinellidae</taxon>
        <taxon>Scymninae</taxon>
        <taxon>Scymnini</taxon>
        <taxon>Cryptolaemus</taxon>
    </lineage>
</organism>
<sequence length="138" mass="15752">MSLFQSILIHRTFDYLKFLILATQFRTHCILKIKFIQCELPLSFESLESDVNVDWINIVSNKRRELTQVGRTKTTPIAAGVMHPWTGNDSTPNDVARGRCTDHPKRIKQTSVLTDYDTPSLSISEIPIVNHPCYASFT</sequence>
<protein>
    <submittedName>
        <fullName evidence="1">Uncharacterized protein</fullName>
    </submittedName>
</protein>
<dbReference type="AlphaFoldDB" id="A0ABD2N0Q9"/>
<gene>
    <name evidence="1" type="ORF">HHI36_013851</name>
</gene>
<proteinExistence type="predicted"/>
<accession>A0ABD2N0Q9</accession>
<reference evidence="1 2" key="1">
    <citation type="journal article" date="2021" name="BMC Biol.">
        <title>Horizontally acquired antibacterial genes associated with adaptive radiation of ladybird beetles.</title>
        <authorList>
            <person name="Li H.S."/>
            <person name="Tang X.F."/>
            <person name="Huang Y.H."/>
            <person name="Xu Z.Y."/>
            <person name="Chen M.L."/>
            <person name="Du X.Y."/>
            <person name="Qiu B.Y."/>
            <person name="Chen P.T."/>
            <person name="Zhang W."/>
            <person name="Slipinski A."/>
            <person name="Escalona H.E."/>
            <person name="Waterhouse R.M."/>
            <person name="Zwick A."/>
            <person name="Pang H."/>
        </authorList>
    </citation>
    <scope>NUCLEOTIDE SEQUENCE [LARGE SCALE GENOMIC DNA]</scope>
    <source>
        <strain evidence="1">SYSU2018</strain>
    </source>
</reference>
<name>A0ABD2N0Q9_9CUCU</name>
<keyword evidence="2" id="KW-1185">Reference proteome</keyword>
<evidence type="ECO:0000313" key="2">
    <source>
        <dbReference type="Proteomes" id="UP001516400"/>
    </source>
</evidence>
<dbReference type="Proteomes" id="UP001516400">
    <property type="component" value="Unassembled WGS sequence"/>
</dbReference>
<evidence type="ECO:0000313" key="1">
    <source>
        <dbReference type="EMBL" id="KAL3272373.1"/>
    </source>
</evidence>